<dbReference type="InterPro" id="IPR043502">
    <property type="entry name" value="DNA/RNA_pol_sf"/>
</dbReference>
<sequence length="573" mass="63826">MDYQTSRKIPKRKDDRVILQFDYDCFYAQVFENRNPALRAEPLGVRQKNILATCNYNARRLGVRKLMLVSEAKKLCPNLILVDGEDLTPFRDTSKLLFNFLRSRSWNNKVERLGFDEVFMDVTDIIDYNLSCINKSSLDRSFFQISREDPLQGFECDLTSIAGCTEGDAPEGLDKENHTYLRLLLGSHLGLHLRRKLEDDFGYTSTCGISTNKLLSKLVGARNKPRNQTTLLALSDERVAAFMDAHELRKIPGIGTKTADILEAHVTAAGPLDSRNDDLALTAEAKPAASVVTAGQVRQCSSLSPGLLESLLGGPGAEKGVGGRVWGLLHGVEPAEIREASDYPSQISIEDTYKGLKTLSEITHELKKLSGSLLRRMRIDLVVDADDEHRTYRWLAKPKTLRLTIRSWPPAGVGQSQNFSRVSRSGPLPSFVFDTGAEVEHLAERLVAEALLPLFQRFPTEKSNHWNLQLINICVANLAPGAADDKTGAGRDIALMFRRQDEALRPWRVVEDEGGHDENDTHHRNQESAETDEEDEEDDSTWGGAGVPACPICGHSIPQFAQAAHARFHELDD</sequence>
<dbReference type="GO" id="GO:0005739">
    <property type="term" value="C:mitochondrion"/>
    <property type="evidence" value="ECO:0007669"/>
    <property type="project" value="UniProtKB-SubCell"/>
</dbReference>
<dbReference type="GO" id="GO:0003887">
    <property type="term" value="F:DNA-directed DNA polymerase activity"/>
    <property type="evidence" value="ECO:0007669"/>
    <property type="project" value="TreeGrafter"/>
</dbReference>
<accession>A0A8K0SUE7</accession>
<reference evidence="5" key="1">
    <citation type="journal article" date="2021" name="Nat. Commun.">
        <title>Genetic determinants of endophytism in the Arabidopsis root mycobiome.</title>
        <authorList>
            <person name="Mesny F."/>
            <person name="Miyauchi S."/>
            <person name="Thiergart T."/>
            <person name="Pickel B."/>
            <person name="Atanasova L."/>
            <person name="Karlsson M."/>
            <person name="Huettel B."/>
            <person name="Barry K.W."/>
            <person name="Haridas S."/>
            <person name="Chen C."/>
            <person name="Bauer D."/>
            <person name="Andreopoulos W."/>
            <person name="Pangilinan J."/>
            <person name="LaButti K."/>
            <person name="Riley R."/>
            <person name="Lipzen A."/>
            <person name="Clum A."/>
            <person name="Drula E."/>
            <person name="Henrissat B."/>
            <person name="Kohler A."/>
            <person name="Grigoriev I.V."/>
            <person name="Martin F.M."/>
            <person name="Hacquard S."/>
        </authorList>
    </citation>
    <scope>NUCLEOTIDE SEQUENCE</scope>
    <source>
        <strain evidence="5">MPI-CAGE-CH-0235</strain>
    </source>
</reference>
<evidence type="ECO:0000313" key="5">
    <source>
        <dbReference type="EMBL" id="KAH7321130.1"/>
    </source>
</evidence>
<dbReference type="GO" id="GO:0070987">
    <property type="term" value="P:error-free translesion synthesis"/>
    <property type="evidence" value="ECO:0007669"/>
    <property type="project" value="UniProtKB-ARBA"/>
</dbReference>
<dbReference type="GO" id="GO:0006281">
    <property type="term" value="P:DNA repair"/>
    <property type="evidence" value="ECO:0007669"/>
    <property type="project" value="InterPro"/>
</dbReference>
<dbReference type="InterPro" id="IPR043128">
    <property type="entry name" value="Rev_trsase/Diguanyl_cyclase"/>
</dbReference>
<dbReference type="Gene3D" id="3.30.70.270">
    <property type="match status" value="1"/>
</dbReference>
<name>A0A8K0SUE7_9HYPO</name>
<dbReference type="InterPro" id="IPR036775">
    <property type="entry name" value="DNA_pol_Y-fam_lit_finger_sf"/>
</dbReference>
<feature type="compositionally biased region" description="Acidic residues" evidence="3">
    <location>
        <begin position="529"/>
        <end position="540"/>
    </location>
</feature>
<dbReference type="PROSITE" id="PS50173">
    <property type="entry name" value="UMUC"/>
    <property type="match status" value="1"/>
</dbReference>
<dbReference type="Pfam" id="PF00817">
    <property type="entry name" value="IMS"/>
    <property type="match status" value="1"/>
</dbReference>
<gene>
    <name evidence="5" type="ORF">B0I35DRAFT_477645</name>
</gene>
<evidence type="ECO:0000256" key="2">
    <source>
        <dbReference type="ARBA" id="ARBA00023128"/>
    </source>
</evidence>
<dbReference type="Gene3D" id="3.30.1490.100">
    <property type="entry name" value="DNA polymerase, Y-family, little finger domain"/>
    <property type="match status" value="1"/>
</dbReference>
<evidence type="ECO:0000259" key="4">
    <source>
        <dbReference type="PROSITE" id="PS50173"/>
    </source>
</evidence>
<dbReference type="SUPFAM" id="SSF56672">
    <property type="entry name" value="DNA/RNA polymerases"/>
    <property type="match status" value="1"/>
</dbReference>
<protein>
    <recommendedName>
        <fullName evidence="4">UmuC domain-containing protein</fullName>
    </recommendedName>
</protein>
<dbReference type="AlphaFoldDB" id="A0A8K0SUE7"/>
<dbReference type="PANTHER" id="PTHR46404">
    <property type="entry name" value="DNA POLYMERASE IOTA"/>
    <property type="match status" value="1"/>
</dbReference>
<comment type="caution">
    <text evidence="5">The sequence shown here is derived from an EMBL/GenBank/DDBJ whole genome shotgun (WGS) entry which is preliminary data.</text>
</comment>
<feature type="compositionally biased region" description="Basic and acidic residues" evidence="3">
    <location>
        <begin position="512"/>
        <end position="527"/>
    </location>
</feature>
<comment type="subcellular location">
    <subcellularLocation>
        <location evidence="1">Mitochondrion</location>
    </subcellularLocation>
</comment>
<dbReference type="EMBL" id="JAGPNK010000005">
    <property type="protein sequence ID" value="KAH7321130.1"/>
    <property type="molecule type" value="Genomic_DNA"/>
</dbReference>
<evidence type="ECO:0000256" key="3">
    <source>
        <dbReference type="SAM" id="MobiDB-lite"/>
    </source>
</evidence>
<evidence type="ECO:0000256" key="1">
    <source>
        <dbReference type="ARBA" id="ARBA00004173"/>
    </source>
</evidence>
<dbReference type="GO" id="GO:0003684">
    <property type="term" value="F:damaged DNA binding"/>
    <property type="evidence" value="ECO:0007669"/>
    <property type="project" value="InterPro"/>
</dbReference>
<dbReference type="Proteomes" id="UP000813444">
    <property type="component" value="Unassembled WGS sequence"/>
</dbReference>
<dbReference type="Gene3D" id="3.40.1170.60">
    <property type="match status" value="1"/>
</dbReference>
<proteinExistence type="predicted"/>
<feature type="domain" description="UmuC" evidence="4">
    <location>
        <begin position="18"/>
        <end position="255"/>
    </location>
</feature>
<evidence type="ECO:0000313" key="6">
    <source>
        <dbReference type="Proteomes" id="UP000813444"/>
    </source>
</evidence>
<dbReference type="Pfam" id="PF11799">
    <property type="entry name" value="IMS_C"/>
    <property type="match status" value="1"/>
</dbReference>
<keyword evidence="2" id="KW-0496">Mitochondrion</keyword>
<keyword evidence="6" id="KW-1185">Reference proteome</keyword>
<dbReference type="FunFam" id="3.40.1170.60:FF:000006">
    <property type="entry name" value="DNA polymerase iota"/>
    <property type="match status" value="1"/>
</dbReference>
<dbReference type="OrthoDB" id="447129at2759"/>
<dbReference type="InterPro" id="IPR001126">
    <property type="entry name" value="UmuC"/>
</dbReference>
<feature type="region of interest" description="Disordered" evidence="3">
    <location>
        <begin position="512"/>
        <end position="546"/>
    </location>
</feature>
<dbReference type="InterPro" id="IPR017961">
    <property type="entry name" value="DNA_pol_Y-fam_little_finger"/>
</dbReference>
<dbReference type="PANTHER" id="PTHR46404:SF1">
    <property type="entry name" value="DNA POLYMERASE IOTA"/>
    <property type="match status" value="1"/>
</dbReference>
<organism evidence="5 6">
    <name type="scientific">Stachybotrys elegans</name>
    <dbReference type="NCBI Taxonomy" id="80388"/>
    <lineage>
        <taxon>Eukaryota</taxon>
        <taxon>Fungi</taxon>
        <taxon>Dikarya</taxon>
        <taxon>Ascomycota</taxon>
        <taxon>Pezizomycotina</taxon>
        <taxon>Sordariomycetes</taxon>
        <taxon>Hypocreomycetidae</taxon>
        <taxon>Hypocreales</taxon>
        <taxon>Stachybotryaceae</taxon>
        <taxon>Stachybotrys</taxon>
    </lineage>
</organism>